<dbReference type="InterPro" id="IPR032697">
    <property type="entry name" value="SQ_cyclase_N"/>
</dbReference>
<comment type="caution">
    <text evidence="6">The sequence shown here is derived from an EMBL/GenBank/DDBJ whole genome shotgun (WGS) entry which is preliminary data.</text>
</comment>
<organism evidence="6 7">
    <name type="scientific">Marasmius crinis-equi</name>
    <dbReference type="NCBI Taxonomy" id="585013"/>
    <lineage>
        <taxon>Eukaryota</taxon>
        <taxon>Fungi</taxon>
        <taxon>Dikarya</taxon>
        <taxon>Basidiomycota</taxon>
        <taxon>Agaricomycotina</taxon>
        <taxon>Agaricomycetes</taxon>
        <taxon>Agaricomycetidae</taxon>
        <taxon>Agaricales</taxon>
        <taxon>Marasmiineae</taxon>
        <taxon>Marasmiaceae</taxon>
        <taxon>Marasmius</taxon>
    </lineage>
</organism>
<gene>
    <name evidence="6" type="primary">ERG7_2</name>
    <name evidence="6" type="ORF">V5O48_015938</name>
</gene>
<evidence type="ECO:0000313" key="7">
    <source>
        <dbReference type="Proteomes" id="UP001465976"/>
    </source>
</evidence>
<dbReference type="PANTHER" id="PTHR11764">
    <property type="entry name" value="TERPENE CYCLASE/MUTASE FAMILY MEMBER"/>
    <property type="match status" value="1"/>
</dbReference>
<evidence type="ECO:0000256" key="2">
    <source>
        <dbReference type="ARBA" id="ARBA00022737"/>
    </source>
</evidence>
<name>A0ABR3ET44_9AGAR</name>
<sequence length="745" mass="85134">MPPSLQLPSNPVEPVTDYSRWRFRSSNDGRHTWHYLKSDEECVKWPQTSLDRYWLGLPTGLPKSLPAENAYAAARKGFEFYKHLQDEDGHWPGEYGGTMFMLPPIVIGSYICGMDIKEEERLEMARYLINLANPEDGGWGLHVVGDSTVFGTALNYVSLRLLGCPSDHPTCVKARQLLHRLGGAAAIPTWGKFWLALLNVYDWAGVNSPFPELHILPHWIPFHSSRWWVHSRFIYQGLCYLYGIRYRMEENDVILALRKELYVEDFYSIKWPDQRNNIAKGDVYAPHSPLYNFFSDILYVYEQCPLPPLRQAALEEAYRLIVAEDENTGYQGIAPLSKMFNAIARFSREGSDSEAYRLHAEMRADFMWQGPEGMRVSGTNGSQLWDAVFIAQALADTKLAEAEGNKDSVLRLLKWLDEAQMLSEPKHPDITYRESTKGAWGFSTKTQGFTVSDCTAEAIKAIIYLQRLDYTPKRVSPERLYWAVDILLSLQNPSGGVASYELIRAPRWIESLNPAEIFDNTLVDSCHIECTTSVMTALTLFNKEYPHYRTKEITRAVNKGISFIRDAQTPEGGWYGFWGICFSYATMFALECLSLAGEDYSNSPSVQRACEYLISKQREDGGWGEDFKTCLEEKWVDHEETQVVQTCWAAIALMHGRYPHPEPIERAVNLVMSRQLPVQILPVLCQPVLIKRHSGQDGSWKQEAIEGVFNKTCSIAYPNFKFSFTIWMLGKAHSYLEQLKTGRKI</sequence>
<dbReference type="EC" id="5.4.99.-" evidence="3"/>
<dbReference type="Gene3D" id="1.50.10.20">
    <property type="match status" value="2"/>
</dbReference>
<dbReference type="InterPro" id="IPR032696">
    <property type="entry name" value="SQ_cyclase_C"/>
</dbReference>
<accession>A0ABR3ET44</accession>
<evidence type="ECO:0000259" key="4">
    <source>
        <dbReference type="Pfam" id="PF13243"/>
    </source>
</evidence>
<proteinExistence type="inferred from homology"/>
<reference evidence="6 7" key="1">
    <citation type="submission" date="2024-02" db="EMBL/GenBank/DDBJ databases">
        <title>A draft genome for the cacao thread blight pathogen Marasmius crinis-equi.</title>
        <authorList>
            <person name="Cohen S.P."/>
            <person name="Baruah I.K."/>
            <person name="Amoako-Attah I."/>
            <person name="Bukari Y."/>
            <person name="Meinhardt L.W."/>
            <person name="Bailey B.A."/>
        </authorList>
    </citation>
    <scope>NUCLEOTIDE SEQUENCE [LARGE SCALE GENOMIC DNA]</scope>
    <source>
        <strain evidence="6 7">GH-76</strain>
    </source>
</reference>
<dbReference type="InterPro" id="IPR018333">
    <property type="entry name" value="Squalene_cyclase"/>
</dbReference>
<keyword evidence="2" id="KW-0677">Repeat</keyword>
<protein>
    <recommendedName>
        <fullName evidence="3">Terpene cyclase/mutase family member</fullName>
        <ecNumber evidence="3">5.4.99.-</ecNumber>
    </recommendedName>
</protein>
<dbReference type="InterPro" id="IPR008930">
    <property type="entry name" value="Terpenoid_cyclase/PrenylTrfase"/>
</dbReference>
<evidence type="ECO:0000256" key="1">
    <source>
        <dbReference type="ARBA" id="ARBA00009755"/>
    </source>
</evidence>
<evidence type="ECO:0000313" key="6">
    <source>
        <dbReference type="EMBL" id="KAL0566079.1"/>
    </source>
</evidence>
<evidence type="ECO:0000256" key="3">
    <source>
        <dbReference type="RuleBase" id="RU362003"/>
    </source>
</evidence>
<dbReference type="Proteomes" id="UP001465976">
    <property type="component" value="Unassembled WGS sequence"/>
</dbReference>
<feature type="domain" description="Squalene cyclase N-terminal" evidence="5">
    <location>
        <begin position="82"/>
        <end position="363"/>
    </location>
</feature>
<keyword evidence="7" id="KW-1185">Reference proteome</keyword>
<dbReference type="PANTHER" id="PTHR11764:SF20">
    <property type="entry name" value="LANOSTEROL SYNTHASE"/>
    <property type="match status" value="1"/>
</dbReference>
<feature type="domain" description="Squalene cyclase C-terminal" evidence="4">
    <location>
        <begin position="382"/>
        <end position="675"/>
    </location>
</feature>
<dbReference type="Gene3D" id="6.20.120.20">
    <property type="match status" value="1"/>
</dbReference>
<dbReference type="GO" id="GO:0000250">
    <property type="term" value="F:lanosterol synthase activity"/>
    <property type="evidence" value="ECO:0007669"/>
    <property type="project" value="UniProtKB-EC"/>
</dbReference>
<comment type="similarity">
    <text evidence="1 3">Belongs to the terpene cyclase/mutase family.</text>
</comment>
<dbReference type="SUPFAM" id="SSF48239">
    <property type="entry name" value="Terpenoid cyclases/Protein prenyltransferases"/>
    <property type="match status" value="2"/>
</dbReference>
<evidence type="ECO:0000259" key="5">
    <source>
        <dbReference type="Pfam" id="PF13249"/>
    </source>
</evidence>
<keyword evidence="3 6" id="KW-0413">Isomerase</keyword>
<dbReference type="EMBL" id="JBAHYK010002016">
    <property type="protein sequence ID" value="KAL0566079.1"/>
    <property type="molecule type" value="Genomic_DNA"/>
</dbReference>
<dbReference type="NCBIfam" id="TIGR01787">
    <property type="entry name" value="squalene_cyclas"/>
    <property type="match status" value="1"/>
</dbReference>
<dbReference type="CDD" id="cd02892">
    <property type="entry name" value="SQCY_1"/>
    <property type="match status" value="1"/>
</dbReference>
<dbReference type="Pfam" id="PF13243">
    <property type="entry name" value="SQHop_cyclase_C"/>
    <property type="match status" value="1"/>
</dbReference>
<dbReference type="Pfam" id="PF13249">
    <property type="entry name" value="SQHop_cyclase_N"/>
    <property type="match status" value="1"/>
</dbReference>
<dbReference type="SFLD" id="SFLDG01016">
    <property type="entry name" value="Prenyltransferase_Like_2"/>
    <property type="match status" value="1"/>
</dbReference>